<proteinExistence type="predicted"/>
<organism evidence="2 3">
    <name type="scientific">Legionella jamestowniensis</name>
    <dbReference type="NCBI Taxonomy" id="455"/>
    <lineage>
        <taxon>Bacteria</taxon>
        <taxon>Pseudomonadati</taxon>
        <taxon>Pseudomonadota</taxon>
        <taxon>Gammaproteobacteria</taxon>
        <taxon>Legionellales</taxon>
        <taxon>Legionellaceae</taxon>
        <taxon>Legionella</taxon>
    </lineage>
</organism>
<gene>
    <name evidence="2" type="ORF">Ljam_0619</name>
</gene>
<protein>
    <submittedName>
        <fullName evidence="2">Permease</fullName>
    </submittedName>
</protein>
<dbReference type="RefSeq" id="WP_058448667.1">
    <property type="nucleotide sequence ID" value="NZ_CAAAJF010000004.1"/>
</dbReference>
<accession>A0A0W0UU65</accession>
<reference evidence="2 3" key="1">
    <citation type="submission" date="2015-11" db="EMBL/GenBank/DDBJ databases">
        <title>Genomic analysis of 38 Legionella species identifies large and diverse effector repertoires.</title>
        <authorList>
            <person name="Burstein D."/>
            <person name="Amaro F."/>
            <person name="Zusman T."/>
            <person name="Lifshitz Z."/>
            <person name="Cohen O."/>
            <person name="Gilbert J.A."/>
            <person name="Pupko T."/>
            <person name="Shuman H.A."/>
            <person name="Segal G."/>
        </authorList>
    </citation>
    <scope>NUCLEOTIDE SEQUENCE [LARGE SCALE GENOMIC DNA]</scope>
    <source>
        <strain evidence="2 3">JA-26-G1-E2</strain>
    </source>
</reference>
<sequence length="156" mass="18206">MAFVYIALPDGWNFEGKKELPEGKKDVLIHHQGTQIICLQDIIKECLRCKKRNIPSMTIELKKPSLESITIYFKKPPHNDELYIQYEPQNNAKYPAEKVNIAKGVEFANSKTVQTVYGQRWYNMFHFSEEKMAEIKAADKEQRDNRRHIGDSPYAT</sequence>
<dbReference type="OrthoDB" id="5647175at2"/>
<dbReference type="Proteomes" id="UP000054715">
    <property type="component" value="Unassembled WGS sequence"/>
</dbReference>
<evidence type="ECO:0000313" key="2">
    <source>
        <dbReference type="EMBL" id="KTD11425.1"/>
    </source>
</evidence>
<evidence type="ECO:0000256" key="1">
    <source>
        <dbReference type="SAM" id="MobiDB-lite"/>
    </source>
</evidence>
<comment type="caution">
    <text evidence="2">The sequence shown here is derived from an EMBL/GenBank/DDBJ whole genome shotgun (WGS) entry which is preliminary data.</text>
</comment>
<evidence type="ECO:0000313" key="3">
    <source>
        <dbReference type="Proteomes" id="UP000054715"/>
    </source>
</evidence>
<dbReference type="PATRIC" id="fig|455.5.peg.656"/>
<dbReference type="STRING" id="455.Ljam_0619"/>
<feature type="compositionally biased region" description="Basic and acidic residues" evidence="1">
    <location>
        <begin position="137"/>
        <end position="150"/>
    </location>
</feature>
<dbReference type="EMBL" id="LNYG01000008">
    <property type="protein sequence ID" value="KTD11425.1"/>
    <property type="molecule type" value="Genomic_DNA"/>
</dbReference>
<name>A0A0W0UU65_9GAMM</name>
<feature type="region of interest" description="Disordered" evidence="1">
    <location>
        <begin position="137"/>
        <end position="156"/>
    </location>
</feature>
<dbReference type="AlphaFoldDB" id="A0A0W0UU65"/>